<evidence type="ECO:0000313" key="2">
    <source>
        <dbReference type="EMBL" id="TPV31423.1"/>
    </source>
</evidence>
<dbReference type="Gene3D" id="3.90.1150.200">
    <property type="match status" value="1"/>
</dbReference>
<dbReference type="RefSeq" id="WP_140991398.1">
    <property type="nucleotide sequence ID" value="NZ_VHIQ01000008.1"/>
</dbReference>
<dbReference type="InterPro" id="IPR016786">
    <property type="entry name" value="YdeI_bac"/>
</dbReference>
<protein>
    <recommendedName>
        <fullName evidence="1">YdhG-like domain-containing protein</fullName>
    </recommendedName>
</protein>
<dbReference type="InterPro" id="IPR014922">
    <property type="entry name" value="YdhG-like"/>
</dbReference>
<comment type="caution">
    <text evidence="2">The sequence shown here is derived from an EMBL/GenBank/DDBJ whole genome shotgun (WGS) entry which is preliminary data.</text>
</comment>
<dbReference type="AlphaFoldDB" id="A0A506PC40"/>
<evidence type="ECO:0000313" key="3">
    <source>
        <dbReference type="Proteomes" id="UP000317332"/>
    </source>
</evidence>
<keyword evidence="3" id="KW-1185">Reference proteome</keyword>
<dbReference type="PIRSF" id="PIRSF021308">
    <property type="entry name" value="UCP021308"/>
    <property type="match status" value="1"/>
</dbReference>
<proteinExistence type="predicted"/>
<dbReference type="Proteomes" id="UP000317332">
    <property type="component" value="Unassembled WGS sequence"/>
</dbReference>
<dbReference type="Pfam" id="PF13376">
    <property type="entry name" value="OmdA"/>
    <property type="match status" value="1"/>
</dbReference>
<sequence>MPDQSWTIELSRLAEIISELPLEKTIKWGSDVYTYNGKNVVSFAGFKNHFALWFFNGVFLKDPKKVLINTGEGKTKSLRQWRFTSGEEIDAATIKAYVLEAIKVEKQGLKIKPEKHQPVTIPSLLNKALKEDAAFNKAFKALTSGKQKEYCLHINEAKQEATKLKRLEKIKPLVLEGKGLYDKYKNC</sequence>
<accession>A0A506PC40</accession>
<gene>
    <name evidence="2" type="ORF">FJ651_14615</name>
</gene>
<evidence type="ECO:0000259" key="1">
    <source>
        <dbReference type="Pfam" id="PF08818"/>
    </source>
</evidence>
<dbReference type="SUPFAM" id="SSF159888">
    <property type="entry name" value="YdhG-like"/>
    <property type="match status" value="1"/>
</dbReference>
<name>A0A506PC40_9FLAO</name>
<feature type="domain" description="YdhG-like" evidence="1">
    <location>
        <begin position="9"/>
        <end position="102"/>
    </location>
</feature>
<reference evidence="2 3" key="1">
    <citation type="submission" date="2019-06" db="EMBL/GenBank/DDBJ databases">
        <title>Flavobacteriaceae Paucihalobacterium erythroidium CWB-1, complete genome.</title>
        <authorList>
            <person name="Wu S."/>
        </authorList>
    </citation>
    <scope>NUCLEOTIDE SEQUENCE [LARGE SCALE GENOMIC DNA]</scope>
    <source>
        <strain evidence="2 3">CWB-1</strain>
    </source>
</reference>
<dbReference type="Pfam" id="PF08818">
    <property type="entry name" value="DUF1801"/>
    <property type="match status" value="1"/>
</dbReference>
<dbReference type="EMBL" id="VHIQ01000008">
    <property type="protein sequence ID" value="TPV31423.1"/>
    <property type="molecule type" value="Genomic_DNA"/>
</dbReference>
<dbReference type="OrthoDB" id="214150at2"/>
<organism evidence="2 3">
    <name type="scientific">Paucihalobacter ruber</name>
    <dbReference type="NCBI Taxonomy" id="2567861"/>
    <lineage>
        <taxon>Bacteria</taxon>
        <taxon>Pseudomonadati</taxon>
        <taxon>Bacteroidota</taxon>
        <taxon>Flavobacteriia</taxon>
        <taxon>Flavobacteriales</taxon>
        <taxon>Flavobacteriaceae</taxon>
        <taxon>Paucihalobacter</taxon>
    </lineage>
</organism>